<evidence type="ECO:0000256" key="2">
    <source>
        <dbReference type="ARBA" id="ARBA00006662"/>
    </source>
</evidence>
<accession>A0A6P7G6A0</accession>
<sequence>MDLARRLKRKKPFELSEEHSIARVMELSSNGASKKSKSKAKHDSKQWEEWQKKDDEYINENFEQDLQSAIMQSRLDYENHKKNYAPDITSKGQEKPSKKKKTKTMSLDQFLEKDKSPTSKTGLFMPLISSSRLVIPDVMFLTLT</sequence>
<keyword evidence="4" id="KW-0175">Coiled coil</keyword>
<evidence type="ECO:0000313" key="6">
    <source>
        <dbReference type="RefSeq" id="XP_028142537.1"/>
    </source>
</evidence>
<organism evidence="6">
    <name type="scientific">Diabrotica virgifera virgifera</name>
    <name type="common">western corn rootworm</name>
    <dbReference type="NCBI Taxonomy" id="50390"/>
    <lineage>
        <taxon>Eukaryota</taxon>
        <taxon>Metazoa</taxon>
        <taxon>Ecdysozoa</taxon>
        <taxon>Arthropoda</taxon>
        <taxon>Hexapoda</taxon>
        <taxon>Insecta</taxon>
        <taxon>Pterygota</taxon>
        <taxon>Neoptera</taxon>
        <taxon>Endopterygota</taxon>
        <taxon>Coleoptera</taxon>
        <taxon>Polyphaga</taxon>
        <taxon>Cucujiformia</taxon>
        <taxon>Chrysomeloidea</taxon>
        <taxon>Chrysomelidae</taxon>
        <taxon>Galerucinae</taxon>
        <taxon>Diabroticina</taxon>
        <taxon>Diabroticites</taxon>
        <taxon>Diabrotica</taxon>
    </lineage>
</organism>
<evidence type="ECO:0000256" key="1">
    <source>
        <dbReference type="ARBA" id="ARBA00004555"/>
    </source>
</evidence>
<proteinExistence type="inferred from homology"/>
<evidence type="ECO:0000256" key="4">
    <source>
        <dbReference type="ARBA" id="ARBA00023054"/>
    </source>
</evidence>
<dbReference type="PANTHER" id="PTHR14899:SF0">
    <property type="entry name" value="G KINASE-ANCHORING PROTEIN 1"/>
    <property type="match status" value="1"/>
</dbReference>
<feature type="region of interest" description="Disordered" evidence="5">
    <location>
        <begin position="26"/>
        <end position="48"/>
    </location>
</feature>
<dbReference type="InterPro" id="IPR026109">
    <property type="entry name" value="GKAP1"/>
</dbReference>
<dbReference type="AlphaFoldDB" id="A0A6P7G6A0"/>
<keyword evidence="3" id="KW-0333">Golgi apparatus</keyword>
<dbReference type="InParanoid" id="A0A6P7G6A0"/>
<comment type="similarity">
    <text evidence="2">Belongs to the GKAP1 family.</text>
</comment>
<gene>
    <name evidence="6" type="primary">LOC114336378</name>
</gene>
<dbReference type="PANTHER" id="PTHR14899">
    <property type="entry name" value="G KINASE ANCHORING PROTEIN 1"/>
    <property type="match status" value="1"/>
</dbReference>
<dbReference type="GO" id="GO:0007165">
    <property type="term" value="P:signal transduction"/>
    <property type="evidence" value="ECO:0007669"/>
    <property type="project" value="InterPro"/>
</dbReference>
<comment type="subcellular location">
    <subcellularLocation>
        <location evidence="1">Golgi apparatus</location>
    </subcellularLocation>
</comment>
<dbReference type="GO" id="GO:0005794">
    <property type="term" value="C:Golgi apparatus"/>
    <property type="evidence" value="ECO:0007669"/>
    <property type="project" value="UniProtKB-SubCell"/>
</dbReference>
<reference evidence="6" key="1">
    <citation type="submission" date="2025-08" db="UniProtKB">
        <authorList>
            <consortium name="RefSeq"/>
        </authorList>
    </citation>
    <scope>IDENTIFICATION</scope>
    <source>
        <tissue evidence="6">Whole insect</tissue>
    </source>
</reference>
<protein>
    <submittedName>
        <fullName evidence="6">G kinase-anchoring protein 1-like</fullName>
    </submittedName>
</protein>
<evidence type="ECO:0000256" key="5">
    <source>
        <dbReference type="SAM" id="MobiDB-lite"/>
    </source>
</evidence>
<name>A0A6P7G6A0_DIAVI</name>
<evidence type="ECO:0000256" key="3">
    <source>
        <dbReference type="ARBA" id="ARBA00023034"/>
    </source>
</evidence>
<dbReference type="RefSeq" id="XP_028142537.1">
    <property type="nucleotide sequence ID" value="XM_028286736.1"/>
</dbReference>
<feature type="region of interest" description="Disordered" evidence="5">
    <location>
        <begin position="81"/>
        <end position="112"/>
    </location>
</feature>
<dbReference type="PRINTS" id="PR02083">
    <property type="entry name" value="GKINASEAP1"/>
</dbReference>